<name>A0ABM8JYE1_9GAMM</name>
<evidence type="ECO:0000313" key="2">
    <source>
        <dbReference type="Proteomes" id="UP001529514"/>
    </source>
</evidence>
<keyword evidence="2" id="KW-1185">Reference proteome</keyword>
<dbReference type="EMBL" id="AP028978">
    <property type="protein sequence ID" value="BET97720.1"/>
    <property type="molecule type" value="Genomic_DNA"/>
</dbReference>
<reference evidence="1 2" key="1">
    <citation type="submission" date="2023-10" db="EMBL/GenBank/DDBJ databases">
        <title>Xenorhabdus taiwanensis sp. nov., a symbiotic bacterium associated with the entomopathogenic nematode Steinernema taiwanensis.</title>
        <authorList>
            <person name="Tseng C.T."/>
            <person name="Shu H.Y."/>
            <person name="Chen M.H."/>
            <person name="Fang Y.J."/>
            <person name="Wu T.L."/>
            <person name="Lin Y.C."/>
            <person name="Huang C.J."/>
        </authorList>
    </citation>
    <scope>NUCLEOTIDE SEQUENCE [LARGE SCALE GENOMIC DNA]</scope>
    <source>
        <strain evidence="1 2">TCT-1</strain>
    </source>
</reference>
<evidence type="ECO:0000313" key="1">
    <source>
        <dbReference type="EMBL" id="BET97720.1"/>
    </source>
</evidence>
<organism evidence="1 2">
    <name type="scientific">Xenorhabdus taiwanensis</name>
    <dbReference type="NCBI Taxonomy" id="3085177"/>
    <lineage>
        <taxon>Bacteria</taxon>
        <taxon>Pseudomonadati</taxon>
        <taxon>Pseudomonadota</taxon>
        <taxon>Gammaproteobacteria</taxon>
        <taxon>Enterobacterales</taxon>
        <taxon>Morganellaceae</taxon>
        <taxon>Xenorhabdus</taxon>
    </lineage>
</organism>
<dbReference type="Proteomes" id="UP001529514">
    <property type="component" value="Chromosome"/>
</dbReference>
<accession>A0ABM8JYE1</accession>
<sequence>MPTGYLVYAINIFKCQRWTWAADGDLMAYLINDNGRDKHYETNHEKSALTGVILFAKCAVIK</sequence>
<proteinExistence type="predicted"/>
<evidence type="ECO:0008006" key="3">
    <source>
        <dbReference type="Google" id="ProtNLM"/>
    </source>
</evidence>
<protein>
    <recommendedName>
        <fullName evidence="3">Transposase</fullName>
    </recommendedName>
</protein>
<gene>
    <name evidence="1" type="ORF">TCT1_26410</name>
</gene>